<comment type="caution">
    <text evidence="10">The sequence shown here is derived from an EMBL/GenBank/DDBJ whole genome shotgun (WGS) entry which is preliminary data.</text>
</comment>
<dbReference type="CDD" id="cd00082">
    <property type="entry name" value="HisKA"/>
    <property type="match status" value="1"/>
</dbReference>
<evidence type="ECO:0000256" key="7">
    <source>
        <dbReference type="PROSITE-ProRule" id="PRU00339"/>
    </source>
</evidence>
<feature type="transmembrane region" description="Helical" evidence="8">
    <location>
        <begin position="12"/>
        <end position="32"/>
    </location>
</feature>
<protein>
    <recommendedName>
        <fullName evidence="2">histidine kinase</fullName>
        <ecNumber evidence="2">2.7.13.3</ecNumber>
    </recommendedName>
</protein>
<dbReference type="SMART" id="SM00387">
    <property type="entry name" value="HATPase_c"/>
    <property type="match status" value="1"/>
</dbReference>
<dbReference type="InterPro" id="IPR019734">
    <property type="entry name" value="TPR_rpt"/>
</dbReference>
<dbReference type="InterPro" id="IPR004358">
    <property type="entry name" value="Sig_transdc_His_kin-like_C"/>
</dbReference>
<dbReference type="CDD" id="cd00075">
    <property type="entry name" value="HATPase"/>
    <property type="match status" value="1"/>
</dbReference>
<dbReference type="PROSITE" id="PS50109">
    <property type="entry name" value="HIS_KIN"/>
    <property type="match status" value="1"/>
</dbReference>
<dbReference type="PANTHER" id="PTHR43711:SF26">
    <property type="entry name" value="SENSOR HISTIDINE KINASE RCSC"/>
    <property type="match status" value="1"/>
</dbReference>
<evidence type="ECO:0000256" key="3">
    <source>
        <dbReference type="ARBA" id="ARBA00022553"/>
    </source>
</evidence>
<reference evidence="10 11" key="1">
    <citation type="submission" date="2018-11" db="EMBL/GenBank/DDBJ databases">
        <title>Genomes From Bacteria Associated with the Canine Oral Cavity: a Test Case for Automated Genome-Based Taxonomic Assignment.</title>
        <authorList>
            <person name="Coil D.A."/>
            <person name="Jospin G."/>
            <person name="Darling A.E."/>
            <person name="Wallis C."/>
            <person name="Davis I.J."/>
            <person name="Harris S."/>
            <person name="Eisen J.A."/>
            <person name="Holcombe L.J."/>
            <person name="O'Flynn C."/>
        </authorList>
    </citation>
    <scope>NUCLEOTIDE SEQUENCE [LARGE SCALE GENOMIC DNA]</scope>
    <source>
        <strain evidence="10 11">OH2617_COT-023</strain>
    </source>
</reference>
<accession>A0A3P1XN91</accession>
<feature type="transmembrane region" description="Helical" evidence="8">
    <location>
        <begin position="409"/>
        <end position="432"/>
    </location>
</feature>
<dbReference type="SMART" id="SM00388">
    <property type="entry name" value="HisKA"/>
    <property type="match status" value="1"/>
</dbReference>
<dbReference type="InterPro" id="IPR036890">
    <property type="entry name" value="HATPase_C_sf"/>
</dbReference>
<dbReference type="Pfam" id="PF02518">
    <property type="entry name" value="HATPase_c"/>
    <property type="match status" value="1"/>
</dbReference>
<dbReference type="SUPFAM" id="SSF47384">
    <property type="entry name" value="Homodimeric domain of signal transducing histidine kinase"/>
    <property type="match status" value="1"/>
</dbReference>
<sequence>MKRDTYNRIVKLFCSFRCIISCHIIMIVIGLGCLGCTRNESVREHWETLETRKDSLENALKTRHLDHPDSLANTLAGFRQLGDSTAVAMAYYTSARALHHQQEYTSAIANYRHGIRASEHTGDTVLHINILHNVGTCYRRMGAMFEASDQLYTALNMAEQYSLRNTKKGKELRSYIYNNLGNIYKYLNNREEAEALFRRALALDKELGNILGMAKNYSTLGNLYEHRNMFDSAYVMYHKALEYDIQAGSRLGIGICHNRLGQLMMHYDSIDAALAHHQKAYELLNDSRYDTWNRLKASLSMAWIYLLKHDLPKAYTLLEETEQEALRLRSFGHLEEVYYCLAEYYRQQGNYKRAFEQQALCLQYRDSISKQRNEQEVAQNSIRYERRKSEFEINRLNLQHEKVKANRRVILISSIIVASILIMLLVLSYFFIRLQRRRNRELYEMNATKDKFFSIISHDLKNPAVAQRNALQGLVNNGHLLDEDSLAEYYEMLLKSADSQVELLYNLLDWARVQTGRLPYNPSVFELETTLKSEIELLQIAFTNKDITVTTDFAEACLVNGDRNMVATVFRNLLSNAIKFTNQGGKIEVRLTKKDHEIHVSVKDNGVGISSDKIPHLFKLDREQSTPGTWGETGSGLGLMVCKSFVERNGGTLTVKSIEGRGTTFSFTVRSAHEE</sequence>
<dbReference type="Pfam" id="PF00512">
    <property type="entry name" value="HisKA"/>
    <property type="match status" value="1"/>
</dbReference>
<dbReference type="Gene3D" id="3.30.565.10">
    <property type="entry name" value="Histidine kinase-like ATPase, C-terminal domain"/>
    <property type="match status" value="1"/>
</dbReference>
<evidence type="ECO:0000256" key="8">
    <source>
        <dbReference type="SAM" id="Phobius"/>
    </source>
</evidence>
<keyword evidence="7" id="KW-0802">TPR repeat</keyword>
<dbReference type="FunFam" id="3.30.565.10:FF:000006">
    <property type="entry name" value="Sensor histidine kinase WalK"/>
    <property type="match status" value="1"/>
</dbReference>
<dbReference type="InterPro" id="IPR003594">
    <property type="entry name" value="HATPase_dom"/>
</dbReference>
<evidence type="ECO:0000256" key="2">
    <source>
        <dbReference type="ARBA" id="ARBA00012438"/>
    </source>
</evidence>
<dbReference type="Gene3D" id="1.25.40.10">
    <property type="entry name" value="Tetratricopeptide repeat domain"/>
    <property type="match status" value="3"/>
</dbReference>
<keyword evidence="8" id="KW-1133">Transmembrane helix</keyword>
<dbReference type="InterPro" id="IPR005467">
    <property type="entry name" value="His_kinase_dom"/>
</dbReference>
<dbReference type="PROSITE" id="PS50005">
    <property type="entry name" value="TPR"/>
    <property type="match status" value="2"/>
</dbReference>
<dbReference type="AlphaFoldDB" id="A0A3P1XN91"/>
<dbReference type="EMBL" id="RQYS01000042">
    <property type="protein sequence ID" value="RRD59470.1"/>
    <property type="molecule type" value="Genomic_DNA"/>
</dbReference>
<keyword evidence="8" id="KW-0812">Transmembrane</keyword>
<dbReference type="SUPFAM" id="SSF48452">
    <property type="entry name" value="TPR-like"/>
    <property type="match status" value="2"/>
</dbReference>
<comment type="catalytic activity">
    <reaction evidence="1">
        <text>ATP + protein L-histidine = ADP + protein N-phospho-L-histidine.</text>
        <dbReference type="EC" id="2.7.13.3"/>
    </reaction>
</comment>
<keyword evidence="8" id="KW-0472">Membrane</keyword>
<dbReference type="Pfam" id="PF13424">
    <property type="entry name" value="TPR_12"/>
    <property type="match status" value="1"/>
</dbReference>
<evidence type="ECO:0000313" key="11">
    <source>
        <dbReference type="Proteomes" id="UP000278609"/>
    </source>
</evidence>
<evidence type="ECO:0000256" key="5">
    <source>
        <dbReference type="ARBA" id="ARBA00022777"/>
    </source>
</evidence>
<name>A0A3P1XN91_TANFO</name>
<dbReference type="InterPro" id="IPR036097">
    <property type="entry name" value="HisK_dim/P_sf"/>
</dbReference>
<keyword evidence="4" id="KW-0808">Transferase</keyword>
<keyword evidence="6" id="KW-0902">Two-component regulatory system</keyword>
<keyword evidence="3" id="KW-0597">Phosphoprotein</keyword>
<evidence type="ECO:0000256" key="1">
    <source>
        <dbReference type="ARBA" id="ARBA00000085"/>
    </source>
</evidence>
<keyword evidence="5" id="KW-0418">Kinase</keyword>
<organism evidence="10 11">
    <name type="scientific">Tannerella forsythia</name>
    <name type="common">Bacteroides forsythus</name>
    <dbReference type="NCBI Taxonomy" id="28112"/>
    <lineage>
        <taxon>Bacteria</taxon>
        <taxon>Pseudomonadati</taxon>
        <taxon>Bacteroidota</taxon>
        <taxon>Bacteroidia</taxon>
        <taxon>Bacteroidales</taxon>
        <taxon>Tannerellaceae</taxon>
        <taxon>Tannerella</taxon>
    </lineage>
</organism>
<evidence type="ECO:0000256" key="4">
    <source>
        <dbReference type="ARBA" id="ARBA00022679"/>
    </source>
</evidence>
<feature type="repeat" description="TPR" evidence="7">
    <location>
        <begin position="214"/>
        <end position="247"/>
    </location>
</feature>
<dbReference type="Proteomes" id="UP000278609">
    <property type="component" value="Unassembled WGS sequence"/>
</dbReference>
<evidence type="ECO:0000313" key="10">
    <source>
        <dbReference type="EMBL" id="RRD59470.1"/>
    </source>
</evidence>
<proteinExistence type="predicted"/>
<dbReference type="PROSITE" id="PS51257">
    <property type="entry name" value="PROKAR_LIPOPROTEIN"/>
    <property type="match status" value="1"/>
</dbReference>
<dbReference type="PRINTS" id="PR00344">
    <property type="entry name" value="BCTRLSENSOR"/>
</dbReference>
<dbReference type="PANTHER" id="PTHR43711">
    <property type="entry name" value="TWO-COMPONENT HISTIDINE KINASE"/>
    <property type="match status" value="1"/>
</dbReference>
<dbReference type="InterPro" id="IPR003661">
    <property type="entry name" value="HisK_dim/P_dom"/>
</dbReference>
<dbReference type="GO" id="GO:0000155">
    <property type="term" value="F:phosphorelay sensor kinase activity"/>
    <property type="evidence" value="ECO:0007669"/>
    <property type="project" value="InterPro"/>
</dbReference>
<dbReference type="EC" id="2.7.13.3" evidence="2"/>
<dbReference type="OrthoDB" id="1116352at2"/>
<evidence type="ECO:0000256" key="6">
    <source>
        <dbReference type="ARBA" id="ARBA00023012"/>
    </source>
</evidence>
<dbReference type="InterPro" id="IPR050736">
    <property type="entry name" value="Sensor_HK_Regulatory"/>
</dbReference>
<gene>
    <name evidence="10" type="ORF">EII40_09725</name>
</gene>
<dbReference type="SUPFAM" id="SSF55874">
    <property type="entry name" value="ATPase domain of HSP90 chaperone/DNA topoisomerase II/histidine kinase"/>
    <property type="match status" value="1"/>
</dbReference>
<dbReference type="Gene3D" id="1.10.287.130">
    <property type="match status" value="1"/>
</dbReference>
<evidence type="ECO:0000259" key="9">
    <source>
        <dbReference type="PROSITE" id="PS50109"/>
    </source>
</evidence>
<feature type="repeat" description="TPR" evidence="7">
    <location>
        <begin position="174"/>
        <end position="207"/>
    </location>
</feature>
<dbReference type="SMART" id="SM00028">
    <property type="entry name" value="TPR"/>
    <property type="match status" value="6"/>
</dbReference>
<feature type="domain" description="Histidine kinase" evidence="9">
    <location>
        <begin position="455"/>
        <end position="673"/>
    </location>
</feature>
<dbReference type="InterPro" id="IPR011990">
    <property type="entry name" value="TPR-like_helical_dom_sf"/>
</dbReference>